<evidence type="ECO:0000313" key="2">
    <source>
        <dbReference type="Proteomes" id="UP000286235"/>
    </source>
</evidence>
<dbReference type="EMBL" id="AZRV01000035">
    <property type="protein sequence ID" value="RKO61694.1"/>
    <property type="molecule type" value="Genomic_DNA"/>
</dbReference>
<protein>
    <submittedName>
        <fullName evidence="1">Uncharacterized protein</fullName>
    </submittedName>
</protein>
<sequence length="265" mass="31364">MVTKKVKADEILHALSKRHWEDFFTTEVRDGPSYTQYVIMDALAIKKSWKNPCFTGYEIKVSRSDFVRDTKWPAYLDMCHEFYFVCPKGMIQPEELPDEVGLLWFNPESKSFYTKRKARYRKMEIPNNMLMCVIMSHLSSDRHPFYSSTREFFEEWLENKRASNELGYRVRSEITNRMAKLVTENVQLKSKLKMYEDQDEILGKIEDVLLKHGAGWFYKSQMPDVIDEMLKQKTTKLSDKMLQELQNAKQSIEMVIENMKEDGNG</sequence>
<dbReference type="InterPro" id="IPR009394">
    <property type="entry name" value="MmcB-like"/>
</dbReference>
<accession>A0A420VDG9</accession>
<dbReference type="Proteomes" id="UP000286235">
    <property type="component" value="Unassembled WGS sequence"/>
</dbReference>
<dbReference type="AlphaFoldDB" id="A0A420VDG9"/>
<comment type="caution">
    <text evidence="1">The sequence shown here is derived from an EMBL/GenBank/DDBJ whole genome shotgun (WGS) entry which is preliminary data.</text>
</comment>
<keyword evidence="2" id="KW-1185">Reference proteome</keyword>
<gene>
    <name evidence="1" type="ORF">Cdeb_01165</name>
</gene>
<dbReference type="RefSeq" id="WP_183041596.1">
    <property type="nucleotide sequence ID" value="NZ_AZRV01000035.1"/>
</dbReference>
<reference evidence="1 2" key="1">
    <citation type="submission" date="2013-12" db="EMBL/GenBank/DDBJ databases">
        <title>Genome and proteome characterization of Caldibacillus debilis GB1 derived from a cellulolytic aero-tolerant co-culture.</title>
        <authorList>
            <person name="Wushke S.T."/>
            <person name="Zhang X."/>
            <person name="Fristensky B."/>
            <person name="Wilkins J.A."/>
            <person name="Levin D.B."/>
            <person name="Sparling R."/>
        </authorList>
    </citation>
    <scope>NUCLEOTIDE SEQUENCE [LARGE SCALE GENOMIC DNA]</scope>
    <source>
        <strain evidence="1 2">GB1</strain>
    </source>
</reference>
<evidence type="ECO:0000313" key="1">
    <source>
        <dbReference type="EMBL" id="RKO61694.1"/>
    </source>
</evidence>
<dbReference type="Pfam" id="PF06319">
    <property type="entry name" value="MmcB-like"/>
    <property type="match status" value="1"/>
</dbReference>
<name>A0A420VDG9_9BACI</name>
<organism evidence="1 2">
    <name type="scientific">Caldibacillus debilis GB1</name>
    <dbReference type="NCBI Taxonomy" id="1339248"/>
    <lineage>
        <taxon>Bacteria</taxon>
        <taxon>Bacillati</taxon>
        <taxon>Bacillota</taxon>
        <taxon>Bacilli</taxon>
        <taxon>Bacillales</taxon>
        <taxon>Bacillaceae</taxon>
        <taxon>Caldibacillus</taxon>
    </lineage>
</organism>
<proteinExistence type="predicted"/>